<proteinExistence type="predicted"/>
<dbReference type="EMBL" id="JBJVNE010000010">
    <property type="protein sequence ID" value="MFM9648782.1"/>
    <property type="molecule type" value="Genomic_DNA"/>
</dbReference>
<gene>
    <name evidence="2" type="ORF">ACKI1S_21800</name>
</gene>
<accession>A0ABW9ILC8</accession>
<reference evidence="2 3" key="1">
    <citation type="submission" date="2024-12" db="EMBL/GenBank/DDBJ databases">
        <title>Forecasting of Potato common scab and diversities of Pathogenic streptomyces spp. in china.</title>
        <authorList>
            <person name="Handique U."/>
            <person name="Wu J."/>
        </authorList>
    </citation>
    <scope>NUCLEOTIDE SEQUENCE [LARGE SCALE GENOMIC DNA]</scope>
    <source>
        <strain evidence="2 3">ZRIMU1585</strain>
    </source>
</reference>
<evidence type="ECO:0000256" key="1">
    <source>
        <dbReference type="SAM" id="Phobius"/>
    </source>
</evidence>
<name>A0ABW9ILC8_STRGJ</name>
<evidence type="ECO:0000313" key="2">
    <source>
        <dbReference type="EMBL" id="MFM9648782.1"/>
    </source>
</evidence>
<organism evidence="2 3">
    <name type="scientific">Streptomyces galilaeus</name>
    <dbReference type="NCBI Taxonomy" id="33899"/>
    <lineage>
        <taxon>Bacteria</taxon>
        <taxon>Bacillati</taxon>
        <taxon>Actinomycetota</taxon>
        <taxon>Actinomycetes</taxon>
        <taxon>Kitasatosporales</taxon>
        <taxon>Streptomycetaceae</taxon>
        <taxon>Streptomyces</taxon>
    </lineage>
</organism>
<keyword evidence="3" id="KW-1185">Reference proteome</keyword>
<comment type="caution">
    <text evidence="2">The sequence shown here is derived from an EMBL/GenBank/DDBJ whole genome shotgun (WGS) entry which is preliminary data.</text>
</comment>
<evidence type="ECO:0008006" key="4">
    <source>
        <dbReference type="Google" id="ProtNLM"/>
    </source>
</evidence>
<feature type="transmembrane region" description="Helical" evidence="1">
    <location>
        <begin position="39"/>
        <end position="58"/>
    </location>
</feature>
<feature type="transmembrane region" description="Helical" evidence="1">
    <location>
        <begin position="6"/>
        <end position="27"/>
    </location>
</feature>
<sequence length="153" mass="15877">MVPLLILVFPGCLIAAFAFTGYAFGSLGRVGLGAADRTVWLRSAAGLVAAVASLLYTWGLLYVVGAVVEAAEGGTESAPVVDCVTPGQEERASTVVDYTVSYVPLGFVCETYSGGSYTSDTVPDYVNPGVLVLALTAAGMALTLRKYRPRSTV</sequence>
<dbReference type="GeneID" id="93763977"/>
<keyword evidence="1" id="KW-0812">Transmembrane</keyword>
<dbReference type="Proteomes" id="UP001631993">
    <property type="component" value="Unassembled WGS sequence"/>
</dbReference>
<evidence type="ECO:0000313" key="3">
    <source>
        <dbReference type="Proteomes" id="UP001631993"/>
    </source>
</evidence>
<keyword evidence="1" id="KW-1133">Transmembrane helix</keyword>
<keyword evidence="1" id="KW-0472">Membrane</keyword>
<dbReference type="RefSeq" id="WP_150471481.1">
    <property type="nucleotide sequence ID" value="NZ_BMVS01000005.1"/>
</dbReference>
<feature type="transmembrane region" description="Helical" evidence="1">
    <location>
        <begin position="125"/>
        <end position="144"/>
    </location>
</feature>
<protein>
    <recommendedName>
        <fullName evidence="4">Integral membrane protein</fullName>
    </recommendedName>
</protein>